<dbReference type="PANTHER" id="PTHR10887:SF341">
    <property type="entry name" value="NFX1-TYPE ZINC FINGER-CONTAINING PROTEIN 1"/>
    <property type="match status" value="1"/>
</dbReference>
<dbReference type="Proteomes" id="UP000650833">
    <property type="component" value="Unassembled WGS sequence"/>
</dbReference>
<feature type="domain" description="RZ-type" evidence="8">
    <location>
        <begin position="1809"/>
        <end position="1890"/>
    </location>
</feature>
<dbReference type="InterPro" id="IPR041677">
    <property type="entry name" value="DNA2/NAM7_AAA_11"/>
</dbReference>
<sequence length="1901" mass="214444">MQASGSVSSDNNTQEGFTGPITSNVSSSTSNSKHRSRDGTIDPLASVKFKPAITKFEDLKSEAIGFWEEGVDVELVDSKNKKKTEWLSQSAFFSEDALPISSSSNDNVFIMTPGNGTSNVDAITHSGGINETPKQSYADVLNDRTPTWTTIEKQSSSATIVYDSYQSSNDRDSLAWAKQTEPIMPAWASETVSYDRRSFSNPQSQQQQQQHPTSTKMWVPTNIVAPHQHHHSINPQSMQHMTPVVMMPSNYIPMSTNSYHHQQVPMSSSITIADREWMYCFYSVITKFNIRSVVNSFQKKIESVLQKSLADLSFRSFALLLQALTVVMEYEANLSILETARKIYTHWETFIYYFSRFTQNYAALPDDLKVILQFSITMLRFFPKIYKDLPMDDVLRIYENAKTITNQDMNVEFLKQLRLLKAISSSEGGHHASNGDLDYNLPSLPVADKIVTEVIEKINSLRNYEIKKEITIANKVHNPWPNVDLTNYTLIHYLMLRDELVGPIQRIIKELFKGMNSAHISVPECSIYEKAMAIASTLSFQTSDPCIVFKLGPPLSTDHIVADFEEGSLVFLIPENHAAVSPSDQHSAKKQIAEISMMGQAVRASSSYSGSGQQLRLVSIHIDRDDIHKLDWNRRYTIVTCNTNANSIKAVLKWLYNAHVELEKKHWSSVLTPRLLAAKNVLTQSQLACWDEENHEQAVVTNDDTIPDYLTNADIDISCIMSRPGNQRARPGKNIWPASSSSYLDQSMASRRLPMYSLSPSQLKAVKFALTHRIAVVSGPPGTGKTFLASKLAQLMSDALTVGLFHQPILIISKTQSSLDDILKRVVVQIPDVVRFGGEPYDEVLKSKQAINLATPSISDNNFRQFQILERQLTSHQAKLHALLQERAKIVAHCPNILSSAIPPAYLAEINKGYNQEHHSSNIDTYNRNNLALWNAWACNDRRTLNYSKAQFFQSEINHAQWLLENAYLKRGGRGIMPMTDINVIRTRFTYIASNTPQILPLSDANKWPFDSSAGTGANLRSAILQVWRRVPVEQVWNLPDEKKTLLIENLVKVLVSAIDREIEDVLQQQLKTAQAYDEILVQKWTYLCRFNRIIGMTADFAAANRDWVSTLWPRAVIVDEASEILESTIASTILGPRTEHLVLLGTSDNLFKPRISNPALTGHPRNFDVSLFERWKGSNSEMTLLEEQWRMHSDVASIINKFNSSKKSLESSSLITAPMISYNENMVDGKNLNLEKLYGITQRAFYVDYQAGNDTDIDNYYSKLLHSQVNNAEVDEARYVSSLAVYLSQQQYIITGITILTVSIVQKYLIRHILREEIPKRTCFTKNIAKIHLDTVEQYTGRQNNFAIVSTATPGNSSSNYDNVTRALTRARYGLYIIGKPGKDRVHNRWNEFADFMKESELYGTSIQLTCATHGDSLSAGQWQDFLKMKNGGCQQPCATLMSDGHVCKEECHFGGHDQITCQESCNRLRPSNCTHVCENKCFECSKNGVCPPCPVETTVELSCGHTHVGICHELQNLDRIECQEEVPFTFECKHEAMIKCCQLKKTNRMVCNVQTEVELPCGHKVMSLCGVDPICTHICDGTLECGHKCQYICGEVHSHDRSECVASCSKQLICGHRCAKGCRNPDDHTERCSEKCNYICSHGYKCSRECFRDCIRCISECPYVCKHLRCTKKCFEICDRPPCNEPCKKLLSCSHTCAGLCGEPCPPCVSCKGYLKCSITLRTLSEFEENEKVYMLPECGCVFSSEGLDMYFKNQAKNGEHTAIKVWGCPSCQKTIYTALRYNQYVKTEINLVNKIKMRLEKERQQLTSSEREQIISAMNDETRHHDIHNMVGGRWFVCQNQHPYYVGDCGGATEVSKCPECDAPIGGTQHKVVESNRFYGEFDGSEKPAWPGQPGADL</sequence>
<keyword evidence="6" id="KW-0391">Immunity</keyword>
<dbReference type="GO" id="GO:0008270">
    <property type="term" value="F:zinc ion binding"/>
    <property type="evidence" value="ECO:0007669"/>
    <property type="project" value="UniProtKB-KW"/>
</dbReference>
<dbReference type="SUPFAM" id="SSF52540">
    <property type="entry name" value="P-loop containing nucleoside triphosphate hydrolases"/>
    <property type="match status" value="2"/>
</dbReference>
<accession>A0A8H7RPB5</accession>
<keyword evidence="4" id="KW-0863">Zinc-finger</keyword>
<dbReference type="InterPro" id="IPR027417">
    <property type="entry name" value="P-loop_NTPase"/>
</dbReference>
<dbReference type="InterPro" id="IPR046439">
    <property type="entry name" value="ZF_RZ_dom"/>
</dbReference>
<dbReference type="CDD" id="cd06008">
    <property type="entry name" value="NF-X1-zinc-finger"/>
    <property type="match status" value="1"/>
</dbReference>
<dbReference type="EMBL" id="JAEPRC010000027">
    <property type="protein sequence ID" value="KAG2214210.1"/>
    <property type="molecule type" value="Genomic_DNA"/>
</dbReference>
<evidence type="ECO:0000256" key="7">
    <source>
        <dbReference type="SAM" id="MobiDB-lite"/>
    </source>
</evidence>
<feature type="compositionally biased region" description="Low complexity" evidence="7">
    <location>
        <begin position="22"/>
        <end position="31"/>
    </location>
</feature>
<proteinExistence type="predicted"/>
<evidence type="ECO:0000256" key="3">
    <source>
        <dbReference type="ARBA" id="ARBA00022723"/>
    </source>
</evidence>
<gene>
    <name evidence="9" type="ORF">INT46_010445</name>
</gene>
<reference evidence="9" key="1">
    <citation type="submission" date="2020-12" db="EMBL/GenBank/DDBJ databases">
        <title>Metabolic potential, ecology and presence of endohyphal bacteria is reflected in genomic diversity of Mucoromycotina.</title>
        <authorList>
            <person name="Muszewska A."/>
            <person name="Okrasinska A."/>
            <person name="Steczkiewicz K."/>
            <person name="Drgas O."/>
            <person name="Orlowska M."/>
            <person name="Perlinska-Lenart U."/>
            <person name="Aleksandrzak-Piekarczyk T."/>
            <person name="Szatraj K."/>
            <person name="Zielenkiewicz U."/>
            <person name="Pilsyk S."/>
            <person name="Malc E."/>
            <person name="Mieczkowski P."/>
            <person name="Kruszewska J.S."/>
            <person name="Biernat P."/>
            <person name="Pawlowska J."/>
        </authorList>
    </citation>
    <scope>NUCLEOTIDE SEQUENCE</scope>
    <source>
        <strain evidence="9">CBS 226.32</strain>
    </source>
</reference>
<dbReference type="Gene3D" id="3.40.50.300">
    <property type="entry name" value="P-loop containing nucleotide triphosphate hydrolases"/>
    <property type="match status" value="3"/>
</dbReference>
<dbReference type="PANTHER" id="PTHR10887">
    <property type="entry name" value="DNA2/NAM7 HELICASE FAMILY"/>
    <property type="match status" value="1"/>
</dbReference>
<dbReference type="InterPro" id="IPR041679">
    <property type="entry name" value="DNA2/NAM7-like_C"/>
</dbReference>
<name>A0A8H7RPB5_9FUNG</name>
<evidence type="ECO:0000256" key="5">
    <source>
        <dbReference type="ARBA" id="ARBA00022833"/>
    </source>
</evidence>
<dbReference type="Pfam" id="PF13087">
    <property type="entry name" value="AAA_12"/>
    <property type="match status" value="1"/>
</dbReference>
<dbReference type="Pfam" id="PF13086">
    <property type="entry name" value="AAA_11"/>
    <property type="match status" value="1"/>
</dbReference>
<dbReference type="GO" id="GO:0004386">
    <property type="term" value="F:helicase activity"/>
    <property type="evidence" value="ECO:0007669"/>
    <property type="project" value="InterPro"/>
</dbReference>
<dbReference type="GO" id="GO:0002376">
    <property type="term" value="P:immune system process"/>
    <property type="evidence" value="ECO:0007669"/>
    <property type="project" value="UniProtKB-KW"/>
</dbReference>
<evidence type="ECO:0000256" key="1">
    <source>
        <dbReference type="ARBA" id="ARBA00004496"/>
    </source>
</evidence>
<keyword evidence="5" id="KW-0862">Zinc</keyword>
<evidence type="ECO:0000256" key="2">
    <source>
        <dbReference type="ARBA" id="ARBA00022490"/>
    </source>
</evidence>
<keyword evidence="2" id="KW-0963">Cytoplasm</keyword>
<dbReference type="PROSITE" id="PS51981">
    <property type="entry name" value="ZF_RZ"/>
    <property type="match status" value="1"/>
</dbReference>
<evidence type="ECO:0000256" key="6">
    <source>
        <dbReference type="ARBA" id="ARBA00022859"/>
    </source>
</evidence>
<evidence type="ECO:0000313" key="10">
    <source>
        <dbReference type="Proteomes" id="UP000650833"/>
    </source>
</evidence>
<feature type="compositionally biased region" description="Polar residues" evidence="7">
    <location>
        <begin position="1"/>
        <end position="16"/>
    </location>
</feature>
<organism evidence="9 10">
    <name type="scientific">Mucor plumbeus</name>
    <dbReference type="NCBI Taxonomy" id="97098"/>
    <lineage>
        <taxon>Eukaryota</taxon>
        <taxon>Fungi</taxon>
        <taxon>Fungi incertae sedis</taxon>
        <taxon>Mucoromycota</taxon>
        <taxon>Mucoromycotina</taxon>
        <taxon>Mucoromycetes</taxon>
        <taxon>Mucorales</taxon>
        <taxon>Mucorineae</taxon>
        <taxon>Mucoraceae</taxon>
        <taxon>Mucor</taxon>
    </lineage>
</organism>
<evidence type="ECO:0000313" key="9">
    <source>
        <dbReference type="EMBL" id="KAG2214210.1"/>
    </source>
</evidence>
<feature type="region of interest" description="Disordered" evidence="7">
    <location>
        <begin position="194"/>
        <end position="215"/>
    </location>
</feature>
<dbReference type="GO" id="GO:0005737">
    <property type="term" value="C:cytoplasm"/>
    <property type="evidence" value="ECO:0007669"/>
    <property type="project" value="UniProtKB-SubCell"/>
</dbReference>
<dbReference type="InterPro" id="IPR045055">
    <property type="entry name" value="DNA2/NAM7-like"/>
</dbReference>
<keyword evidence="10" id="KW-1185">Reference proteome</keyword>
<feature type="region of interest" description="Disordered" evidence="7">
    <location>
        <begin position="1"/>
        <end position="40"/>
    </location>
</feature>
<comment type="caution">
    <text evidence="9">The sequence shown here is derived from an EMBL/GenBank/DDBJ whole genome shotgun (WGS) entry which is preliminary data.</text>
</comment>
<dbReference type="GO" id="GO:0031048">
    <property type="term" value="P:regulatory ncRNA-mediated heterochromatin formation"/>
    <property type="evidence" value="ECO:0007669"/>
    <property type="project" value="TreeGrafter"/>
</dbReference>
<dbReference type="Pfam" id="PF20173">
    <property type="entry name" value="ZnF_RZ-type"/>
    <property type="match status" value="1"/>
</dbReference>
<evidence type="ECO:0000256" key="4">
    <source>
        <dbReference type="ARBA" id="ARBA00022771"/>
    </source>
</evidence>
<protein>
    <recommendedName>
        <fullName evidence="8">RZ-type domain-containing protein</fullName>
    </recommendedName>
</protein>
<dbReference type="GO" id="GO:0031380">
    <property type="term" value="C:nuclear RNA-directed RNA polymerase complex"/>
    <property type="evidence" value="ECO:0007669"/>
    <property type="project" value="TreeGrafter"/>
</dbReference>
<evidence type="ECO:0000259" key="8">
    <source>
        <dbReference type="PROSITE" id="PS51981"/>
    </source>
</evidence>
<keyword evidence="3" id="KW-0479">Metal-binding</keyword>
<dbReference type="OrthoDB" id="2423195at2759"/>
<comment type="subcellular location">
    <subcellularLocation>
        <location evidence="1">Cytoplasm</location>
    </subcellularLocation>
</comment>